<dbReference type="Proteomes" id="UP000824120">
    <property type="component" value="Chromosome 12"/>
</dbReference>
<dbReference type="EMBL" id="JACXVP010000012">
    <property type="protein sequence ID" value="KAG5572340.1"/>
    <property type="molecule type" value="Genomic_DNA"/>
</dbReference>
<comment type="caution">
    <text evidence="1">The sequence shown here is derived from an EMBL/GenBank/DDBJ whole genome shotgun (WGS) entry which is preliminary data.</text>
</comment>
<sequence>MDVKKEPLTMMVNMRQGFKERKLFDNVCQNCGYKNHLNKDCYRVIGYPADFKSKRKQGQGDTHGSNIGYIGCGDSERFGINCSQINSILQGRLMTVATPLYYSRWRLAIAIFGA</sequence>
<keyword evidence="2" id="KW-1185">Reference proteome</keyword>
<dbReference type="OrthoDB" id="1746033at2759"/>
<reference evidence="1 2" key="1">
    <citation type="submission" date="2020-09" db="EMBL/GenBank/DDBJ databases">
        <title>De no assembly of potato wild relative species, Solanum commersonii.</title>
        <authorList>
            <person name="Cho K."/>
        </authorList>
    </citation>
    <scope>NUCLEOTIDE SEQUENCE [LARGE SCALE GENOMIC DNA]</scope>
    <source>
        <strain evidence="1">LZ3.2</strain>
        <tissue evidence="1">Leaf</tissue>
    </source>
</reference>
<evidence type="ECO:0000313" key="2">
    <source>
        <dbReference type="Proteomes" id="UP000824120"/>
    </source>
</evidence>
<gene>
    <name evidence="1" type="ORF">H5410_062106</name>
</gene>
<dbReference type="AlphaFoldDB" id="A0A9J5WAN2"/>
<accession>A0A9J5WAN2</accession>
<evidence type="ECO:0000313" key="1">
    <source>
        <dbReference type="EMBL" id="KAG5572340.1"/>
    </source>
</evidence>
<proteinExistence type="predicted"/>
<name>A0A9J5WAN2_SOLCO</name>
<evidence type="ECO:0008006" key="3">
    <source>
        <dbReference type="Google" id="ProtNLM"/>
    </source>
</evidence>
<organism evidence="1 2">
    <name type="scientific">Solanum commersonii</name>
    <name type="common">Commerson's wild potato</name>
    <name type="synonym">Commerson's nightshade</name>
    <dbReference type="NCBI Taxonomy" id="4109"/>
    <lineage>
        <taxon>Eukaryota</taxon>
        <taxon>Viridiplantae</taxon>
        <taxon>Streptophyta</taxon>
        <taxon>Embryophyta</taxon>
        <taxon>Tracheophyta</taxon>
        <taxon>Spermatophyta</taxon>
        <taxon>Magnoliopsida</taxon>
        <taxon>eudicotyledons</taxon>
        <taxon>Gunneridae</taxon>
        <taxon>Pentapetalae</taxon>
        <taxon>asterids</taxon>
        <taxon>lamiids</taxon>
        <taxon>Solanales</taxon>
        <taxon>Solanaceae</taxon>
        <taxon>Solanoideae</taxon>
        <taxon>Solaneae</taxon>
        <taxon>Solanum</taxon>
    </lineage>
</organism>
<protein>
    <recommendedName>
        <fullName evidence="3">CCHC-type domain-containing protein</fullName>
    </recommendedName>
</protein>